<dbReference type="Proteomes" id="UP000740413">
    <property type="component" value="Unassembled WGS sequence"/>
</dbReference>
<evidence type="ECO:0000313" key="2">
    <source>
        <dbReference type="EMBL" id="MBT2162822.1"/>
    </source>
</evidence>
<feature type="chain" id="PRO_5045285253" evidence="1">
    <location>
        <begin position="22"/>
        <end position="393"/>
    </location>
</feature>
<comment type="caution">
    <text evidence="2">The sequence shown here is derived from an EMBL/GenBank/DDBJ whole genome shotgun (WGS) entry which is preliminary data.</text>
</comment>
<dbReference type="RefSeq" id="WP_214612818.1">
    <property type="nucleotide sequence ID" value="NZ_JACATN010000005.1"/>
</dbReference>
<sequence length="393" mass="45304">MKTKTPVLFLFVFVLFQFSTAQQLQTDLPKIENYKKGELVIKADPFGGKNPITIGMVTPDGTIHFEWPELDLDTIEGSDMYRTQVSRLVGGSFCKDPDAVITNENAQPLKVEYIYVYKYDQRVGFIIPTTQKGPEHRKDQLGSTMYLVYSDVETNAKANCSEKKQWEGAYSFDEKTSYNLQLKKGWNLVSDSLTEMEDWDNGTEKGSLPKTRIVESVDKVPANINWYMKYNANDEYLEIEQRLIKTKPITSQQYESWIPKKLGNLKRTNYEIGKTIERMPTKNNVYLLFEKGDKKIEVTIVDCADHKKAASMYTLMEGMASREWKDKTKTGYKSASKMDDKRVITDYDQKEAKTLITYNSNQRFTVKAEATSLTPEELWEQLKTLNLKALLED</sequence>
<keyword evidence="1" id="KW-0732">Signal</keyword>
<protein>
    <submittedName>
        <fullName evidence="2">Uncharacterized protein</fullName>
    </submittedName>
</protein>
<organism evidence="2 3">
    <name type="scientific">Zobellia barbeyronii</name>
    <dbReference type="NCBI Taxonomy" id="2748009"/>
    <lineage>
        <taxon>Bacteria</taxon>
        <taxon>Pseudomonadati</taxon>
        <taxon>Bacteroidota</taxon>
        <taxon>Flavobacteriia</taxon>
        <taxon>Flavobacteriales</taxon>
        <taxon>Flavobacteriaceae</taxon>
        <taxon>Zobellia</taxon>
    </lineage>
</organism>
<keyword evidence="3" id="KW-1185">Reference proteome</keyword>
<dbReference type="EMBL" id="JACATN010000005">
    <property type="protein sequence ID" value="MBT2162822.1"/>
    <property type="molecule type" value="Genomic_DNA"/>
</dbReference>
<accession>A0ABS5WHT3</accession>
<gene>
    <name evidence="2" type="ORF">HW347_16260</name>
</gene>
<evidence type="ECO:0000313" key="3">
    <source>
        <dbReference type="Proteomes" id="UP000740413"/>
    </source>
</evidence>
<feature type="signal peptide" evidence="1">
    <location>
        <begin position="1"/>
        <end position="21"/>
    </location>
</feature>
<name>A0ABS5WHT3_9FLAO</name>
<evidence type="ECO:0000256" key="1">
    <source>
        <dbReference type="SAM" id="SignalP"/>
    </source>
</evidence>
<proteinExistence type="predicted"/>
<reference evidence="2 3" key="1">
    <citation type="submission" date="2020-06" db="EMBL/GenBank/DDBJ databases">
        <authorList>
            <person name="Isaeva M.P."/>
            <person name="Chernysheva N.Y."/>
        </authorList>
    </citation>
    <scope>NUCLEOTIDE SEQUENCE [LARGE SCALE GENOMIC DNA]</scope>
    <source>
        <strain evidence="2 3">KMM 6746</strain>
    </source>
</reference>
<reference evidence="3" key="2">
    <citation type="submission" date="2023-07" db="EMBL/GenBank/DDBJ databases">
        <title>Zobellia barbeyronii sp. nov., a new marine flavobacterium, isolated from green and red algae.</title>
        <authorList>
            <person name="Nedashkovskaya O.I."/>
            <person name="Otstavnykh N."/>
            <person name="Zhukova N."/>
            <person name="Guzev K."/>
            <person name="Chausova V."/>
            <person name="Tekutyeva L."/>
            <person name="Mikhailov V."/>
            <person name="Isaeva M."/>
        </authorList>
    </citation>
    <scope>NUCLEOTIDE SEQUENCE [LARGE SCALE GENOMIC DNA]</scope>
    <source>
        <strain evidence="3">KMM 6746</strain>
    </source>
</reference>